<name>A0ACC3BLH9_PYRYE</name>
<keyword evidence="2" id="KW-1185">Reference proteome</keyword>
<dbReference type="EMBL" id="CM020618">
    <property type="protein sequence ID" value="KAK1858351.1"/>
    <property type="molecule type" value="Genomic_DNA"/>
</dbReference>
<protein>
    <submittedName>
        <fullName evidence="1">Uncharacterized protein</fullName>
    </submittedName>
</protein>
<gene>
    <name evidence="1" type="ORF">I4F81_000959</name>
</gene>
<dbReference type="Proteomes" id="UP000798662">
    <property type="component" value="Chromosome 1"/>
</dbReference>
<accession>A0ACC3BLH9</accession>
<evidence type="ECO:0000313" key="1">
    <source>
        <dbReference type="EMBL" id="KAK1858351.1"/>
    </source>
</evidence>
<proteinExistence type="predicted"/>
<reference evidence="1" key="1">
    <citation type="submission" date="2019-11" db="EMBL/GenBank/DDBJ databases">
        <title>Nori genome reveals adaptations in red seaweeds to the harsh intertidal environment.</title>
        <authorList>
            <person name="Wang D."/>
            <person name="Mao Y."/>
        </authorList>
    </citation>
    <scope>NUCLEOTIDE SEQUENCE</scope>
    <source>
        <tissue evidence="1">Gametophyte</tissue>
    </source>
</reference>
<organism evidence="1 2">
    <name type="scientific">Pyropia yezoensis</name>
    <name type="common">Susabi-nori</name>
    <name type="synonym">Porphyra yezoensis</name>
    <dbReference type="NCBI Taxonomy" id="2788"/>
    <lineage>
        <taxon>Eukaryota</taxon>
        <taxon>Rhodophyta</taxon>
        <taxon>Bangiophyceae</taxon>
        <taxon>Bangiales</taxon>
        <taxon>Bangiaceae</taxon>
        <taxon>Pyropia</taxon>
    </lineage>
</organism>
<comment type="caution">
    <text evidence="1">The sequence shown here is derived from an EMBL/GenBank/DDBJ whole genome shotgun (WGS) entry which is preliminary data.</text>
</comment>
<evidence type="ECO:0000313" key="2">
    <source>
        <dbReference type="Proteomes" id="UP000798662"/>
    </source>
</evidence>
<sequence>MARPAGSPTPGVEPPRPGGAAPSPDGPAPSSHPRLPPGITLPPTQTVVRLRRRPVGAIRLGRDLALDAAAPVPAPSARAPLLVRVLYVSVDPAMRGWMSAARSYIPPVKLGAVMRAGGVAEVLAVHPSAAAGGGSSDSGAGSRGGSGTAGGGGGSGGDGGGGGGGGDNAVPAVGDLVSGTFGMCEFATAAVRDVEPLSWLPRHLSPALALGTLGMTGLTAYFGLLRVGAPTGGRGETVLVSAAAGATGSVVCGIAKNVLGCRVVGVAGGAAKCAYVRDTLGVDAVVDYKAARGSVGALTKALAAACPDGVSIYFDNVGGPLLDAALRVLSRRGRVVLCGAISQYNARERVSGGGPAEYVQLLVKSARMEGFIVLDYAAEYAAARAALVRWYAEGKVGGRLEVVRGGIRAAPQALAMLFRGDNTGKVVVEVGDRWLRPALPGGGGAQAKL</sequence>